<gene>
    <name evidence="3" type="ORF">DSCW_44120</name>
</gene>
<dbReference type="KEGG" id="dwd:DSCW_44120"/>
<evidence type="ECO:0000313" key="3">
    <source>
        <dbReference type="EMBL" id="BBO76995.1"/>
    </source>
</evidence>
<evidence type="ECO:0000256" key="1">
    <source>
        <dbReference type="SAM" id="SignalP"/>
    </source>
</evidence>
<keyword evidence="1" id="KW-0732">Signal</keyword>
<dbReference type="SMART" id="SM00062">
    <property type="entry name" value="PBPb"/>
    <property type="match status" value="2"/>
</dbReference>
<dbReference type="EMBL" id="AP021875">
    <property type="protein sequence ID" value="BBO76995.1"/>
    <property type="molecule type" value="Genomic_DNA"/>
</dbReference>
<feature type="domain" description="Solute-binding protein family 3/N-terminal" evidence="2">
    <location>
        <begin position="29"/>
        <end position="245"/>
    </location>
</feature>
<dbReference type="RefSeq" id="WP_170302403.1">
    <property type="nucleotide sequence ID" value="NZ_AP021875.1"/>
</dbReference>
<organism evidence="3 4">
    <name type="scientific">Desulfosarcina widdelii</name>
    <dbReference type="NCBI Taxonomy" id="947919"/>
    <lineage>
        <taxon>Bacteria</taxon>
        <taxon>Pseudomonadati</taxon>
        <taxon>Thermodesulfobacteriota</taxon>
        <taxon>Desulfobacteria</taxon>
        <taxon>Desulfobacterales</taxon>
        <taxon>Desulfosarcinaceae</taxon>
        <taxon>Desulfosarcina</taxon>
    </lineage>
</organism>
<reference evidence="3 4" key="1">
    <citation type="submission" date="2019-11" db="EMBL/GenBank/DDBJ databases">
        <title>Comparative genomics of hydrocarbon-degrading Desulfosarcina strains.</title>
        <authorList>
            <person name="Watanabe M."/>
            <person name="Kojima H."/>
            <person name="Fukui M."/>
        </authorList>
    </citation>
    <scope>NUCLEOTIDE SEQUENCE [LARGE SCALE GENOMIC DNA]</scope>
    <source>
        <strain evidence="3 4">PP31</strain>
    </source>
</reference>
<accession>A0A5K7Z8H9</accession>
<protein>
    <recommendedName>
        <fullName evidence="2">Solute-binding protein family 3/N-terminal domain-containing protein</fullName>
    </recommendedName>
</protein>
<dbReference type="InterPro" id="IPR001638">
    <property type="entry name" value="Solute-binding_3/MltF_N"/>
</dbReference>
<dbReference type="Proteomes" id="UP000427769">
    <property type="component" value="Chromosome"/>
</dbReference>
<dbReference type="AlphaFoldDB" id="A0A5K7Z8H9"/>
<feature type="domain" description="Solute-binding protein family 3/N-terminal" evidence="2">
    <location>
        <begin position="261"/>
        <end position="482"/>
    </location>
</feature>
<dbReference type="Pfam" id="PF00497">
    <property type="entry name" value="SBP_bac_3"/>
    <property type="match status" value="2"/>
</dbReference>
<dbReference type="SUPFAM" id="SSF53850">
    <property type="entry name" value="Periplasmic binding protein-like II"/>
    <property type="match status" value="2"/>
</dbReference>
<proteinExistence type="predicted"/>
<keyword evidence="4" id="KW-1185">Reference proteome</keyword>
<evidence type="ECO:0000313" key="4">
    <source>
        <dbReference type="Proteomes" id="UP000427769"/>
    </source>
</evidence>
<dbReference type="Gene3D" id="3.40.190.10">
    <property type="entry name" value="Periplasmic binding protein-like II"/>
    <property type="match status" value="4"/>
</dbReference>
<dbReference type="PANTHER" id="PTHR38834:SF3">
    <property type="entry name" value="SOLUTE-BINDING PROTEIN FAMILY 3_N-TERMINAL DOMAIN-CONTAINING PROTEIN"/>
    <property type="match status" value="1"/>
</dbReference>
<name>A0A5K7Z8H9_9BACT</name>
<dbReference type="PANTHER" id="PTHR38834">
    <property type="entry name" value="PERIPLASMIC SUBSTRATE BINDING PROTEIN FAMILY 3"/>
    <property type="match status" value="1"/>
</dbReference>
<sequence length="483" mass="54756">MKRTFGFLVLFWVFSPLALSSAAEMSLITEEVASFNYTKNGKLTGVTTGVVREIARRLGVDCNIEVLPWARGYQRLRSEPNVALFTTARTPEREALFHWVGPLYVSSMAFYARSDDPRRIDSIDDAKQVNSIATYKDDSAEQILKSLGFTNLDSSNSPLSNVRKLASGRVDLWFFHSLIAPAVAREAGVEPRAIRAVHTYRKNYFYIAISKTTAPEVVREWQAALDAMKADGTFRWLTRKWLPEDSIMVSDGKTPGGRPFSLKAYTEDYPPSAYVENGKIKGLSVEIVQEILRRTGQPDTITIVPWARGYQLVLSDANTVLFSTTRLPQREDLFFWVGPLYRQRWGFYRWKGSGVSVADMEAARNVARIGTYHQDAKMQYLLAQGFDNLVPTNINITNVAHLERGNIDLWVSSDFNLDHLARQAGVSPDQLELAYAFHTVRNYIAFSKATSPHVVRLWQAVLEEMKSDGSYRRICKKYNYSPE</sequence>
<evidence type="ECO:0000259" key="2">
    <source>
        <dbReference type="SMART" id="SM00062"/>
    </source>
</evidence>
<feature type="chain" id="PRO_5024314300" description="Solute-binding protein family 3/N-terminal domain-containing protein" evidence="1">
    <location>
        <begin position="19"/>
        <end position="483"/>
    </location>
</feature>
<feature type="signal peptide" evidence="1">
    <location>
        <begin position="1"/>
        <end position="18"/>
    </location>
</feature>